<comment type="catalytic activity">
    <reaction evidence="1 10 12">
        <text>Hydrolyzes single-stranded DNA or mismatched double-stranded DNA and polynucleotides, releasing free uracil.</text>
        <dbReference type="EC" id="3.2.2.27"/>
    </reaction>
</comment>
<comment type="similarity">
    <text evidence="4 10 12">Belongs to the uracil-DNA glycosylase (UDG) superfamily. UNG family.</text>
</comment>
<dbReference type="SUPFAM" id="SSF52141">
    <property type="entry name" value="Uracil-DNA glycosylase-like"/>
    <property type="match status" value="1"/>
</dbReference>
<dbReference type="InterPro" id="IPR002043">
    <property type="entry name" value="UDG_fam1"/>
</dbReference>
<organism evidence="15 16">
    <name type="scientific">Bifidobacterium asteroides</name>
    <dbReference type="NCBI Taxonomy" id="1684"/>
    <lineage>
        <taxon>Bacteria</taxon>
        <taxon>Bacillati</taxon>
        <taxon>Actinomycetota</taxon>
        <taxon>Actinomycetes</taxon>
        <taxon>Bifidobacteriales</taxon>
        <taxon>Bifidobacteriaceae</taxon>
        <taxon>Bifidobacterium</taxon>
    </lineage>
</organism>
<evidence type="ECO:0000259" key="14">
    <source>
        <dbReference type="SMART" id="SM00986"/>
    </source>
</evidence>
<evidence type="ECO:0000256" key="7">
    <source>
        <dbReference type="ARBA" id="ARBA00022763"/>
    </source>
</evidence>
<dbReference type="NCBIfam" id="TIGR00628">
    <property type="entry name" value="ung"/>
    <property type="match status" value="1"/>
</dbReference>
<dbReference type="PROSITE" id="PS00130">
    <property type="entry name" value="U_DNA_GLYCOSYLASE"/>
    <property type="match status" value="1"/>
</dbReference>
<dbReference type="InterPro" id="IPR036895">
    <property type="entry name" value="Uracil-DNA_glycosylase-like_sf"/>
</dbReference>
<dbReference type="FunFam" id="3.40.470.10:FF:000006">
    <property type="entry name" value="Uracil-DNA glycosylase"/>
    <property type="match status" value="1"/>
</dbReference>
<dbReference type="Gene3D" id="3.40.470.10">
    <property type="entry name" value="Uracil-DNA glycosylase-like domain"/>
    <property type="match status" value="1"/>
</dbReference>
<evidence type="ECO:0000256" key="3">
    <source>
        <dbReference type="ARBA" id="ARBA00004496"/>
    </source>
</evidence>
<dbReference type="NCBIfam" id="NF003588">
    <property type="entry name" value="PRK05254.1-1"/>
    <property type="match status" value="1"/>
</dbReference>
<feature type="domain" description="Uracil-DNA glycosylase-like" evidence="14">
    <location>
        <begin position="84"/>
        <end position="249"/>
    </location>
</feature>
<dbReference type="PATRIC" id="fig|1684.4.peg.1119"/>
<evidence type="ECO:0000256" key="10">
    <source>
        <dbReference type="HAMAP-Rule" id="MF_00148"/>
    </source>
</evidence>
<keyword evidence="7 10" id="KW-0227">DNA damage</keyword>
<evidence type="ECO:0000256" key="12">
    <source>
        <dbReference type="RuleBase" id="RU003780"/>
    </source>
</evidence>
<dbReference type="InterPro" id="IPR018085">
    <property type="entry name" value="Ura-DNA_Glyclase_AS"/>
</dbReference>
<dbReference type="AlphaFoldDB" id="A0A0F4KUN8"/>
<proteinExistence type="inferred from homology"/>
<evidence type="ECO:0000256" key="1">
    <source>
        <dbReference type="ARBA" id="ARBA00001400"/>
    </source>
</evidence>
<dbReference type="HAMAP" id="MF_00148">
    <property type="entry name" value="UDG"/>
    <property type="match status" value="1"/>
</dbReference>
<dbReference type="Proteomes" id="UP000033648">
    <property type="component" value="Unassembled WGS sequence"/>
</dbReference>
<dbReference type="GO" id="GO:0005737">
    <property type="term" value="C:cytoplasm"/>
    <property type="evidence" value="ECO:0007669"/>
    <property type="project" value="UniProtKB-SubCell"/>
</dbReference>
<evidence type="ECO:0000256" key="4">
    <source>
        <dbReference type="ARBA" id="ARBA00008184"/>
    </source>
</evidence>
<dbReference type="CDD" id="cd10027">
    <property type="entry name" value="UDG-F1-like"/>
    <property type="match status" value="1"/>
</dbReference>
<dbReference type="InterPro" id="IPR005122">
    <property type="entry name" value="Uracil-DNA_glycosylase-like"/>
</dbReference>
<protein>
    <recommendedName>
        <fullName evidence="5 10">Uracil-DNA glycosylase</fullName>
        <shortName evidence="10">UDG</shortName>
        <ecNumber evidence="5 10">3.2.2.27</ecNumber>
    </recommendedName>
</protein>
<gene>
    <name evidence="10" type="primary">ung</name>
    <name evidence="15" type="ORF">JF69_10310</name>
</gene>
<evidence type="ECO:0000256" key="5">
    <source>
        <dbReference type="ARBA" id="ARBA00012030"/>
    </source>
</evidence>
<feature type="compositionally biased region" description="Low complexity" evidence="13">
    <location>
        <begin position="8"/>
        <end position="26"/>
    </location>
</feature>
<evidence type="ECO:0000256" key="6">
    <source>
        <dbReference type="ARBA" id="ARBA00022490"/>
    </source>
</evidence>
<reference evidence="15 16" key="1">
    <citation type="submission" date="2014-12" db="EMBL/GenBank/DDBJ databases">
        <title>Comparative genomics of the lactic acid bacteria isolated from the honey bee gut.</title>
        <authorList>
            <person name="Ellegaard K.M."/>
            <person name="Tamarit D."/>
            <person name="Javelind E."/>
            <person name="Olofsson T."/>
            <person name="Andersson S.G."/>
            <person name="Vasquez A."/>
        </authorList>
    </citation>
    <scope>NUCLEOTIDE SEQUENCE [LARGE SCALE GENOMIC DNA]</scope>
    <source>
        <strain evidence="15 16">Bin2</strain>
    </source>
</reference>
<name>A0A0F4KUN8_9BIFI</name>
<comment type="function">
    <text evidence="2 10 12">Excises uracil residues from the DNA which can arise as a result of misincorporation of dUMP residues by DNA polymerase or due to deamination of cytosine.</text>
</comment>
<evidence type="ECO:0000256" key="2">
    <source>
        <dbReference type="ARBA" id="ARBA00002631"/>
    </source>
</evidence>
<dbReference type="NCBIfam" id="NF003592">
    <property type="entry name" value="PRK05254.1-5"/>
    <property type="match status" value="1"/>
</dbReference>
<dbReference type="SMART" id="SM00987">
    <property type="entry name" value="UreE_C"/>
    <property type="match status" value="1"/>
</dbReference>
<dbReference type="EMBL" id="JWME01000011">
    <property type="protein sequence ID" value="KJY49724.1"/>
    <property type="molecule type" value="Genomic_DNA"/>
</dbReference>
<feature type="active site" description="Proton acceptor" evidence="10 11">
    <location>
        <position position="99"/>
    </location>
</feature>
<dbReference type="SMART" id="SM00986">
    <property type="entry name" value="UDG"/>
    <property type="match status" value="1"/>
</dbReference>
<evidence type="ECO:0000256" key="9">
    <source>
        <dbReference type="ARBA" id="ARBA00023204"/>
    </source>
</evidence>
<comment type="caution">
    <text evidence="15">The sequence shown here is derived from an EMBL/GenBank/DDBJ whole genome shotgun (WGS) entry which is preliminary data.</text>
</comment>
<sequence>MNSSQPIAATSPAPTNGTGTNPPTIAGGQGRTHRKPLSALVDPGWAKALAPVEPNIHRMGDFLRSELAQGHRYLPASKNILRAFTIPFDSIKVLIVGQDPYPTPGHPVGLSFCVDPAVSPIPGSLRNIYTELSSDLGLPTPSNGDLTPWTRRGVMLLNRCLTVRVGKPASHRNKGWEEITDAAIRALNDRRDQEGRVRPLVAILWGRQAQSLEPLLTNAAIIKSPHPSPMSARYGFFGSRPFSKANHALEAMGAQPVDWSLT</sequence>
<keyword evidence="8 10" id="KW-0378">Hydrolase</keyword>
<evidence type="ECO:0000256" key="8">
    <source>
        <dbReference type="ARBA" id="ARBA00022801"/>
    </source>
</evidence>
<comment type="subcellular location">
    <subcellularLocation>
        <location evidence="3 10">Cytoplasm</location>
    </subcellularLocation>
</comment>
<keyword evidence="9 10" id="KW-0234">DNA repair</keyword>
<dbReference type="GO" id="GO:0097510">
    <property type="term" value="P:base-excision repair, AP site formation via deaminated base removal"/>
    <property type="evidence" value="ECO:0007669"/>
    <property type="project" value="TreeGrafter"/>
</dbReference>
<keyword evidence="6 10" id="KW-0963">Cytoplasm</keyword>
<accession>A0A0F4KUN8</accession>
<dbReference type="RefSeq" id="WP_231575791.1">
    <property type="nucleotide sequence ID" value="NZ_CP132384.1"/>
</dbReference>
<dbReference type="EC" id="3.2.2.27" evidence="5 10"/>
<dbReference type="PANTHER" id="PTHR11264:SF0">
    <property type="entry name" value="URACIL-DNA GLYCOSYLASE"/>
    <property type="match status" value="1"/>
</dbReference>
<dbReference type="GO" id="GO:0004844">
    <property type="term" value="F:uracil DNA N-glycosylase activity"/>
    <property type="evidence" value="ECO:0007669"/>
    <property type="project" value="UniProtKB-UniRule"/>
</dbReference>
<dbReference type="PANTHER" id="PTHR11264">
    <property type="entry name" value="URACIL-DNA GLYCOSYLASE"/>
    <property type="match status" value="1"/>
</dbReference>
<evidence type="ECO:0000313" key="16">
    <source>
        <dbReference type="Proteomes" id="UP000033648"/>
    </source>
</evidence>
<evidence type="ECO:0000256" key="13">
    <source>
        <dbReference type="SAM" id="MobiDB-lite"/>
    </source>
</evidence>
<evidence type="ECO:0000313" key="15">
    <source>
        <dbReference type="EMBL" id="KJY49724.1"/>
    </source>
</evidence>
<evidence type="ECO:0000256" key="11">
    <source>
        <dbReference type="PROSITE-ProRule" id="PRU10072"/>
    </source>
</evidence>
<dbReference type="Pfam" id="PF03167">
    <property type="entry name" value="UDG"/>
    <property type="match status" value="1"/>
</dbReference>
<feature type="region of interest" description="Disordered" evidence="13">
    <location>
        <begin position="1"/>
        <end position="36"/>
    </location>
</feature>